<dbReference type="InterPro" id="IPR036875">
    <property type="entry name" value="Znf_CCHC_sf"/>
</dbReference>
<evidence type="ECO:0000256" key="8">
    <source>
        <dbReference type="ARBA" id="ARBA00023163"/>
    </source>
</evidence>
<dbReference type="GO" id="GO:0003677">
    <property type="term" value="F:DNA binding"/>
    <property type="evidence" value="ECO:0007669"/>
    <property type="project" value="UniProtKB-UniRule"/>
</dbReference>
<dbReference type="NCBIfam" id="TIGR01565">
    <property type="entry name" value="homeo_ZF_HD"/>
    <property type="match status" value="1"/>
</dbReference>
<dbReference type="GO" id="GO:0005634">
    <property type="term" value="C:nucleus"/>
    <property type="evidence" value="ECO:0007669"/>
    <property type="project" value="UniProtKB-SubCell"/>
</dbReference>
<sequence length="467" mass="52274">MMHIQDDFENTRASLFHRSPIPTLNVVLHELISEETCQKTRRVYSTDLVMVATPSTTSTIVATASSKPRRFNGQCHYCKEEGHQISDCTKKKAKDARDAEKAKAHTSTPRFAIMSHHQKTRQQRHKIILLFVTNLFAQSLQKFKSVWSRFGEADVVVLWIGSDLEKEINDFNRHSVRALQINPISRTLSIQLVASYQKSLQEDVTLLVRDSTPDPDPATAAGTATGGALNSKTDPPPQPHDPPATSSNTTDSIRYKECLKNHAASVGGHVLDGCGEFMPSGEEGTPEALRCAACDCHRSFHRREADGEPQIGTSHYYTYNPNSSNNNSHRNPVIHSQTPPTLLPQQHQHFTATPSSGPTRPMVVAFGGNSGGAGAESSSEDLNMFQSNARGHAVVQPTFSGSKKRFRTKFSQEQKDRMHEFATRLGWKIQKQDEQELQQFCNEMGVKRQVFKVWMHNNKQAMKKREI</sequence>
<keyword evidence="3 14" id="KW-0863">Zinc-finger</keyword>
<dbReference type="InterPro" id="IPR001878">
    <property type="entry name" value="Znf_CCHC"/>
</dbReference>
<name>A0ABD1WTL8_9LAMI</name>
<evidence type="ECO:0000313" key="15">
    <source>
        <dbReference type="Proteomes" id="UP001604277"/>
    </source>
</evidence>
<dbReference type="PANTHER" id="PTHR31948:SF119">
    <property type="entry name" value="ZINC-FINGER HOMEODOMAIN PROTEIN 6-LIKE"/>
    <property type="match status" value="1"/>
</dbReference>
<comment type="caution">
    <text evidence="14">The sequence shown here is derived from an EMBL/GenBank/DDBJ whole genome shotgun (WGS) entry which is preliminary data.</text>
</comment>
<keyword evidence="9 10" id="KW-0539">Nucleus</keyword>
<feature type="compositionally biased region" description="Low complexity" evidence="11">
    <location>
        <begin position="217"/>
        <end position="228"/>
    </location>
</feature>
<dbReference type="PANTHER" id="PTHR31948">
    <property type="entry name" value="ZINC-FINGER HOMEODOMAIN PROTEIN 2"/>
    <property type="match status" value="1"/>
</dbReference>
<evidence type="ECO:0000256" key="2">
    <source>
        <dbReference type="ARBA" id="ARBA00022723"/>
    </source>
</evidence>
<evidence type="ECO:0000256" key="6">
    <source>
        <dbReference type="ARBA" id="ARBA00023125"/>
    </source>
</evidence>
<feature type="region of interest" description="Disordered" evidence="11">
    <location>
        <begin position="209"/>
        <end position="250"/>
    </location>
</feature>
<evidence type="ECO:0000259" key="13">
    <source>
        <dbReference type="PROSITE" id="PS51523"/>
    </source>
</evidence>
<keyword evidence="8" id="KW-0804">Transcription</keyword>
<keyword evidence="15" id="KW-1185">Reference proteome</keyword>
<keyword evidence="5" id="KW-0805">Transcription regulation</keyword>
<evidence type="ECO:0000313" key="14">
    <source>
        <dbReference type="EMBL" id="KAL2553048.1"/>
    </source>
</evidence>
<dbReference type="SMART" id="SM00343">
    <property type="entry name" value="ZnF_C2HC"/>
    <property type="match status" value="1"/>
</dbReference>
<dbReference type="PROSITE" id="PS51523">
    <property type="entry name" value="ZF_HD_DIMER"/>
    <property type="match status" value="1"/>
</dbReference>
<dbReference type="InterPro" id="IPR006456">
    <property type="entry name" value="ZF_HD_homeobox_Cys/His_dimer"/>
</dbReference>
<dbReference type="FunFam" id="1.10.10.60:FF:000257">
    <property type="entry name" value="Zinc-finger homeodomain protein 2"/>
    <property type="match status" value="1"/>
</dbReference>
<feature type="domain" description="ZF-HD dimerization-type" evidence="13">
    <location>
        <begin position="255"/>
        <end position="304"/>
    </location>
</feature>
<dbReference type="Gene3D" id="1.10.10.60">
    <property type="entry name" value="Homeodomain-like"/>
    <property type="match status" value="1"/>
</dbReference>
<keyword evidence="2" id="KW-0479">Metal-binding</keyword>
<evidence type="ECO:0000256" key="4">
    <source>
        <dbReference type="ARBA" id="ARBA00022833"/>
    </source>
</evidence>
<evidence type="ECO:0000256" key="5">
    <source>
        <dbReference type="ARBA" id="ARBA00023015"/>
    </source>
</evidence>
<dbReference type="InterPro" id="IPR009057">
    <property type="entry name" value="Homeodomain-like_sf"/>
</dbReference>
<dbReference type="Gene3D" id="4.10.60.10">
    <property type="entry name" value="Zinc finger, CCHC-type"/>
    <property type="match status" value="1"/>
</dbReference>
<dbReference type="SUPFAM" id="SSF57756">
    <property type="entry name" value="Retrovirus zinc finger-like domains"/>
    <property type="match status" value="1"/>
</dbReference>
<evidence type="ECO:0000256" key="9">
    <source>
        <dbReference type="ARBA" id="ARBA00023242"/>
    </source>
</evidence>
<feature type="DNA-binding region" description="Homeobox" evidence="10">
    <location>
        <begin position="403"/>
        <end position="466"/>
    </location>
</feature>
<dbReference type="EMBL" id="JBFOLJ010000002">
    <property type="protein sequence ID" value="KAL2553048.1"/>
    <property type="molecule type" value="Genomic_DNA"/>
</dbReference>
<dbReference type="Proteomes" id="UP001604277">
    <property type="component" value="Unassembled WGS sequence"/>
</dbReference>
<evidence type="ECO:0000256" key="10">
    <source>
        <dbReference type="PROSITE-ProRule" id="PRU00108"/>
    </source>
</evidence>
<dbReference type="InterPro" id="IPR001356">
    <property type="entry name" value="HD"/>
</dbReference>
<reference evidence="15" key="1">
    <citation type="submission" date="2024-07" db="EMBL/GenBank/DDBJ databases">
        <title>Two chromosome-level genome assemblies of Korean endemic species Abeliophyllum distichum and Forsythia ovata (Oleaceae).</title>
        <authorList>
            <person name="Jang H."/>
        </authorList>
    </citation>
    <scope>NUCLEOTIDE SEQUENCE [LARGE SCALE GENOMIC DNA]</scope>
</reference>
<evidence type="ECO:0000256" key="1">
    <source>
        <dbReference type="ARBA" id="ARBA00004123"/>
    </source>
</evidence>
<dbReference type="Pfam" id="PF04770">
    <property type="entry name" value="ZF-HD_dimer"/>
    <property type="match status" value="1"/>
</dbReference>
<feature type="domain" description="Homeobox" evidence="12">
    <location>
        <begin position="401"/>
        <end position="465"/>
    </location>
</feature>
<keyword evidence="4" id="KW-0862">Zinc</keyword>
<evidence type="ECO:0000256" key="11">
    <source>
        <dbReference type="SAM" id="MobiDB-lite"/>
    </source>
</evidence>
<comment type="subcellular location">
    <subcellularLocation>
        <location evidence="1 10">Nucleus</location>
    </subcellularLocation>
</comment>
<proteinExistence type="predicted"/>
<dbReference type="GO" id="GO:0008270">
    <property type="term" value="F:zinc ion binding"/>
    <property type="evidence" value="ECO:0007669"/>
    <property type="project" value="UniProtKB-KW"/>
</dbReference>
<keyword evidence="6 10" id="KW-0238">DNA-binding</keyword>
<evidence type="ECO:0000259" key="12">
    <source>
        <dbReference type="PROSITE" id="PS50071"/>
    </source>
</evidence>
<protein>
    <submittedName>
        <fullName evidence="14">Zinc-finger homeodomain protein 6</fullName>
    </submittedName>
</protein>
<dbReference type="SUPFAM" id="SSF46689">
    <property type="entry name" value="Homeodomain-like"/>
    <property type="match status" value="1"/>
</dbReference>
<accession>A0ABD1WTL8</accession>
<gene>
    <name evidence="14" type="ORF">Fot_06667</name>
</gene>
<organism evidence="14 15">
    <name type="scientific">Forsythia ovata</name>
    <dbReference type="NCBI Taxonomy" id="205694"/>
    <lineage>
        <taxon>Eukaryota</taxon>
        <taxon>Viridiplantae</taxon>
        <taxon>Streptophyta</taxon>
        <taxon>Embryophyta</taxon>
        <taxon>Tracheophyta</taxon>
        <taxon>Spermatophyta</taxon>
        <taxon>Magnoliopsida</taxon>
        <taxon>eudicotyledons</taxon>
        <taxon>Gunneridae</taxon>
        <taxon>Pentapetalae</taxon>
        <taxon>asterids</taxon>
        <taxon>lamiids</taxon>
        <taxon>Lamiales</taxon>
        <taxon>Oleaceae</taxon>
        <taxon>Forsythieae</taxon>
        <taxon>Forsythia</taxon>
    </lineage>
</organism>
<dbReference type="AlphaFoldDB" id="A0ABD1WTL8"/>
<evidence type="ECO:0000256" key="7">
    <source>
        <dbReference type="ARBA" id="ARBA00023155"/>
    </source>
</evidence>
<evidence type="ECO:0000256" key="3">
    <source>
        <dbReference type="ARBA" id="ARBA00022771"/>
    </source>
</evidence>
<keyword evidence="7 10" id="KW-0371">Homeobox</keyword>
<dbReference type="InterPro" id="IPR006455">
    <property type="entry name" value="Homeodomain_ZF_HD"/>
</dbReference>
<dbReference type="NCBIfam" id="TIGR01566">
    <property type="entry name" value="ZF_HD_prot_N"/>
    <property type="match status" value="1"/>
</dbReference>
<dbReference type="PROSITE" id="PS50071">
    <property type="entry name" value="HOMEOBOX_2"/>
    <property type="match status" value="1"/>
</dbReference>